<evidence type="ECO:0000256" key="1">
    <source>
        <dbReference type="SAM" id="Phobius"/>
    </source>
</evidence>
<evidence type="ECO:0000313" key="3">
    <source>
        <dbReference type="Proteomes" id="UP000095209"/>
    </source>
</evidence>
<keyword evidence="1" id="KW-0812">Transmembrane</keyword>
<gene>
    <name evidence="2" type="ORF">BFG57_14215</name>
</gene>
<dbReference type="Pfam" id="PF14147">
    <property type="entry name" value="Spore_YhaL"/>
    <property type="match status" value="1"/>
</dbReference>
<dbReference type="EMBL" id="MJEH01000020">
    <property type="protein sequence ID" value="OEH92925.1"/>
    <property type="molecule type" value="Genomic_DNA"/>
</dbReference>
<protein>
    <submittedName>
        <fullName evidence="2">SigE-dependent sporulation protein</fullName>
    </submittedName>
</protein>
<dbReference type="RefSeq" id="WP_069717007.1">
    <property type="nucleotide sequence ID" value="NZ_MJEH01000020.1"/>
</dbReference>
<keyword evidence="1" id="KW-0472">Membrane</keyword>
<feature type="transmembrane region" description="Helical" evidence="1">
    <location>
        <begin position="6"/>
        <end position="23"/>
    </location>
</feature>
<name>A0A1E5LFQ9_9BACI</name>
<keyword evidence="3" id="KW-1185">Reference proteome</keyword>
<sequence length="63" mass="7742">MEALPWWIYLVTIGIAYSGYMTIKTTKKDEEIDQQFIEREGEVYIKRMEREREKRRKEQSVKL</sequence>
<keyword evidence="1" id="KW-1133">Transmembrane helix</keyword>
<dbReference type="OrthoDB" id="2454520at2"/>
<comment type="caution">
    <text evidence="2">The sequence shown here is derived from an EMBL/GenBank/DDBJ whole genome shotgun (WGS) entry which is preliminary data.</text>
</comment>
<accession>A0A1E5LFQ9</accession>
<organism evidence="2 3">
    <name type="scientific">Bacillus solimangrovi</name>
    <dbReference type="NCBI Taxonomy" id="1305675"/>
    <lineage>
        <taxon>Bacteria</taxon>
        <taxon>Bacillati</taxon>
        <taxon>Bacillota</taxon>
        <taxon>Bacilli</taxon>
        <taxon>Bacillales</taxon>
        <taxon>Bacillaceae</taxon>
        <taxon>Bacillus</taxon>
    </lineage>
</organism>
<evidence type="ECO:0000313" key="2">
    <source>
        <dbReference type="EMBL" id="OEH92925.1"/>
    </source>
</evidence>
<dbReference type="AlphaFoldDB" id="A0A1E5LFQ9"/>
<dbReference type="Proteomes" id="UP000095209">
    <property type="component" value="Unassembled WGS sequence"/>
</dbReference>
<proteinExistence type="predicted"/>
<reference evidence="2 3" key="1">
    <citation type="submission" date="2016-08" db="EMBL/GenBank/DDBJ databases">
        <title>Genome of Bacillus solimangrovi GH2-4.</title>
        <authorList>
            <person name="Lim S."/>
            <person name="Kim B.-C."/>
        </authorList>
    </citation>
    <scope>NUCLEOTIDE SEQUENCE [LARGE SCALE GENOMIC DNA]</scope>
    <source>
        <strain evidence="2 3">GH2-4</strain>
    </source>
</reference>
<dbReference type="STRING" id="1305675.BFG57_14215"/>
<dbReference type="InterPro" id="IPR025428">
    <property type="entry name" value="Spore_YhaL"/>
</dbReference>